<keyword evidence="5" id="KW-0539">Nucleus</keyword>
<evidence type="ECO:0000313" key="9">
    <source>
        <dbReference type="Proteomes" id="UP001302367"/>
    </source>
</evidence>
<feature type="region of interest" description="Disordered" evidence="6">
    <location>
        <begin position="76"/>
        <end position="96"/>
    </location>
</feature>
<reference evidence="8 9" key="1">
    <citation type="submission" date="2023-09" db="EMBL/GenBank/DDBJ databases">
        <title>Complete-Gapless Cercospora beticola genome.</title>
        <authorList>
            <person name="Wyatt N.A."/>
            <person name="Spanner R.E."/>
            <person name="Bolton M.D."/>
        </authorList>
    </citation>
    <scope>NUCLEOTIDE SEQUENCE [LARGE SCALE GENOMIC DNA]</scope>
    <source>
        <strain evidence="8">Cb09-40</strain>
    </source>
</reference>
<dbReference type="PANTHER" id="PTHR47663:SF1">
    <property type="entry name" value="XYLANOLYTIC TRANSCRIPTIONAL ACTIVATOR XLNR-RELATED"/>
    <property type="match status" value="1"/>
</dbReference>
<name>A0ABZ0NAT1_CERBT</name>
<feature type="region of interest" description="Disordered" evidence="6">
    <location>
        <begin position="288"/>
        <end position="311"/>
    </location>
</feature>
<keyword evidence="1" id="KW-0862">Zinc</keyword>
<gene>
    <name evidence="8" type="ORF">RHO25_001255</name>
</gene>
<evidence type="ECO:0000256" key="3">
    <source>
        <dbReference type="ARBA" id="ARBA00023125"/>
    </source>
</evidence>
<keyword evidence="9" id="KW-1185">Reference proteome</keyword>
<dbReference type="EMBL" id="CP134184">
    <property type="protein sequence ID" value="WPA96647.1"/>
    <property type="molecule type" value="Genomic_DNA"/>
</dbReference>
<sequence>MENTEEDPQYSSNGDAGQPPPAPPAGAVGATTRRRARKAGRRGRPRRTAVGLILPQCFPAEAQAALVRTSGTDYDLSNGYQPGTEGNSTPHQANFSTQEPCQRLSGMDCTTPFIGMPEWLMDAWAAEPWGTMDGNWSHSGGQVTEPDMPDAHLQCLDVHSSNLSYVSNNADHATISASSSSLRYPVLAPVIPHLRPHISSNLACDLLDAYFKDHPEQPHVPASPILLTHVFRKSVFLTHAEPRSCTPALLCSMLLVAAVTTEAPFFGASPTARARLLDRLLTTTINLSRSPGSSGATQQASPGDSASPRQYGRRRFVDEVATYLHLALASMVTEVGSFASIWWRTAFQLAKEYRLNADIACRHQGATTTATGRSRCPTSSASGQCDSPYDGPRSQPAGEEDPTLDIEGAIVVDRKDYRFLNASPEEMEERRRIWWTLFVWDKQVALAHNAPVVLTELDCRETMIPIAEEMWQSDRYAAAHHQARDEDRRLSDIFNFLVPFSGVLELMIDQHRAALRTDPAQLDFFQLRCAHPKRQALAKFSEAFDHSINNQSSHQTERKQPWTAYRKFLCRVPLVLDGMSWDMALALQGCTVGRLNAPARANTQSAHLKNIHAISQSLQEVLTIDPDLNMNHLFCDIFLFLSASIVHVMLASFSRSSPAELVHAGEIFVRALESTQNAAVAADEFGCGQGVKRGFASGFGSTAADYYDLSMVSRRIWRGWLSPVWV</sequence>
<evidence type="ECO:0000256" key="6">
    <source>
        <dbReference type="SAM" id="MobiDB-lite"/>
    </source>
</evidence>
<keyword evidence="2" id="KW-0805">Transcription regulation</keyword>
<keyword evidence="4" id="KW-0804">Transcription</keyword>
<protein>
    <recommendedName>
        <fullName evidence="7">Xylanolytic transcriptional activator regulatory domain-containing protein</fullName>
    </recommendedName>
</protein>
<feature type="compositionally biased region" description="Polar residues" evidence="6">
    <location>
        <begin position="288"/>
        <end position="308"/>
    </location>
</feature>
<proteinExistence type="predicted"/>
<evidence type="ECO:0000256" key="5">
    <source>
        <dbReference type="ARBA" id="ARBA00023242"/>
    </source>
</evidence>
<evidence type="ECO:0000256" key="1">
    <source>
        <dbReference type="ARBA" id="ARBA00022833"/>
    </source>
</evidence>
<evidence type="ECO:0000256" key="2">
    <source>
        <dbReference type="ARBA" id="ARBA00023015"/>
    </source>
</evidence>
<feature type="region of interest" description="Disordered" evidence="6">
    <location>
        <begin position="1"/>
        <end position="50"/>
    </location>
</feature>
<keyword evidence="3" id="KW-0238">DNA-binding</keyword>
<dbReference type="RefSeq" id="XP_065458167.1">
    <property type="nucleotide sequence ID" value="XM_065602095.1"/>
</dbReference>
<dbReference type="Proteomes" id="UP001302367">
    <property type="component" value="Chromosome 1"/>
</dbReference>
<evidence type="ECO:0000313" key="8">
    <source>
        <dbReference type="EMBL" id="WPA96647.1"/>
    </source>
</evidence>
<feature type="compositionally biased region" description="Polar residues" evidence="6">
    <location>
        <begin position="366"/>
        <end position="385"/>
    </location>
</feature>
<dbReference type="Pfam" id="PF04082">
    <property type="entry name" value="Fungal_trans"/>
    <property type="match status" value="1"/>
</dbReference>
<evidence type="ECO:0000259" key="7">
    <source>
        <dbReference type="Pfam" id="PF04082"/>
    </source>
</evidence>
<dbReference type="CDD" id="cd12148">
    <property type="entry name" value="fungal_TF_MHR"/>
    <property type="match status" value="1"/>
</dbReference>
<feature type="compositionally biased region" description="Basic residues" evidence="6">
    <location>
        <begin position="32"/>
        <end position="47"/>
    </location>
</feature>
<accession>A0ABZ0NAT1</accession>
<feature type="region of interest" description="Disordered" evidence="6">
    <location>
        <begin position="366"/>
        <end position="405"/>
    </location>
</feature>
<dbReference type="PANTHER" id="PTHR47663">
    <property type="entry name" value="XYLANOLYTIC TRANSCRIPTIONAL ACTIVATOR XLNR-RELATED"/>
    <property type="match status" value="1"/>
</dbReference>
<evidence type="ECO:0000256" key="4">
    <source>
        <dbReference type="ARBA" id="ARBA00023163"/>
    </source>
</evidence>
<dbReference type="GeneID" id="35425027"/>
<feature type="domain" description="Xylanolytic transcriptional activator regulatory" evidence="7">
    <location>
        <begin position="421"/>
        <end position="507"/>
    </location>
</feature>
<dbReference type="InterPro" id="IPR051439">
    <property type="entry name" value="XlnR/Xlr1"/>
</dbReference>
<feature type="compositionally biased region" description="Polar residues" evidence="6">
    <location>
        <begin position="78"/>
        <end position="96"/>
    </location>
</feature>
<organism evidence="8 9">
    <name type="scientific">Cercospora beticola</name>
    <name type="common">Sugarbeet leaf spot fungus</name>
    <dbReference type="NCBI Taxonomy" id="122368"/>
    <lineage>
        <taxon>Eukaryota</taxon>
        <taxon>Fungi</taxon>
        <taxon>Dikarya</taxon>
        <taxon>Ascomycota</taxon>
        <taxon>Pezizomycotina</taxon>
        <taxon>Dothideomycetes</taxon>
        <taxon>Dothideomycetidae</taxon>
        <taxon>Mycosphaerellales</taxon>
        <taxon>Mycosphaerellaceae</taxon>
        <taxon>Cercospora</taxon>
    </lineage>
</organism>
<dbReference type="InterPro" id="IPR007219">
    <property type="entry name" value="XnlR_reg_dom"/>
</dbReference>